<accession>A0A561UXM2</accession>
<evidence type="ECO:0000313" key="3">
    <source>
        <dbReference type="EMBL" id="TWG04101.1"/>
    </source>
</evidence>
<evidence type="ECO:0000259" key="2">
    <source>
        <dbReference type="SMART" id="SM00458"/>
    </source>
</evidence>
<protein>
    <submittedName>
        <fullName evidence="4">RICIN domain-containing protein</fullName>
    </submittedName>
    <submittedName>
        <fullName evidence="3">Ricin-type beta-trefoil lectin protein</fullName>
    </submittedName>
</protein>
<dbReference type="EMBL" id="CP109114">
    <property type="protein sequence ID" value="WSC14826.1"/>
    <property type="molecule type" value="Genomic_DNA"/>
</dbReference>
<reference evidence="4 6" key="2">
    <citation type="submission" date="2022-10" db="EMBL/GenBank/DDBJ databases">
        <title>The complete genomes of actinobacterial strains from the NBC collection.</title>
        <authorList>
            <person name="Joergensen T.S."/>
            <person name="Alvarez Arevalo M."/>
            <person name="Sterndorff E.B."/>
            <person name="Faurdal D."/>
            <person name="Vuksanovic O."/>
            <person name="Mourched A.-S."/>
            <person name="Charusanti P."/>
            <person name="Shaw S."/>
            <person name="Blin K."/>
            <person name="Weber T."/>
        </authorList>
    </citation>
    <scope>NUCLEOTIDE SEQUENCE [LARGE SCALE GENOMIC DNA]</scope>
    <source>
        <strain evidence="4 6">NBC 01769</strain>
    </source>
</reference>
<organism evidence="3 5">
    <name type="scientific">Streptomyces brevispora</name>
    <dbReference type="NCBI Taxonomy" id="887462"/>
    <lineage>
        <taxon>Bacteria</taxon>
        <taxon>Bacillati</taxon>
        <taxon>Actinomycetota</taxon>
        <taxon>Actinomycetes</taxon>
        <taxon>Kitasatosporales</taxon>
        <taxon>Streptomycetaceae</taxon>
        <taxon>Streptomyces</taxon>
    </lineage>
</organism>
<evidence type="ECO:0000313" key="6">
    <source>
        <dbReference type="Proteomes" id="UP001330827"/>
    </source>
</evidence>
<name>A0A561UXM2_9ACTN</name>
<dbReference type="Pfam" id="PF14200">
    <property type="entry name" value="RicinB_lectin_2"/>
    <property type="match status" value="1"/>
</dbReference>
<proteinExistence type="predicted"/>
<dbReference type="Gene3D" id="2.80.10.50">
    <property type="match status" value="2"/>
</dbReference>
<reference evidence="3 5" key="1">
    <citation type="submission" date="2019-06" db="EMBL/GenBank/DDBJ databases">
        <title>Sequencing the genomes of 1000 actinobacteria strains.</title>
        <authorList>
            <person name="Klenk H.-P."/>
        </authorList>
    </citation>
    <scope>NUCLEOTIDE SEQUENCE [LARGE SCALE GENOMIC DNA]</scope>
    <source>
        <strain evidence="3 5">DSM 42059</strain>
    </source>
</reference>
<feature type="signal peptide" evidence="1">
    <location>
        <begin position="1"/>
        <end position="28"/>
    </location>
</feature>
<evidence type="ECO:0000256" key="1">
    <source>
        <dbReference type="SAM" id="SignalP"/>
    </source>
</evidence>
<sequence>MKLYQKWAAAAGALACTAALVSSTAVTAAADDESPALRSIVAQQFTLRLASDPGQVANVRGAATDNGAPVIQYPWSGTTNERWDADAALGGYYRFKGVGSGKCLNVNGGGSANGTQIIQYTCGSADNELWKFVPKGIGYQIVAKSSGKCLNVAGGVGVGNDLIQYVCTPRGVANDVWLPVWEPLTI</sequence>
<keyword evidence="3" id="KW-0430">Lectin</keyword>
<feature type="domain" description="Ricin B lectin" evidence="2">
    <location>
        <begin position="44"/>
        <end position="180"/>
    </location>
</feature>
<keyword evidence="1" id="KW-0732">Signal</keyword>
<dbReference type="SUPFAM" id="SSF50370">
    <property type="entry name" value="Ricin B-like lectins"/>
    <property type="match status" value="1"/>
</dbReference>
<dbReference type="SMART" id="SM00458">
    <property type="entry name" value="RICIN"/>
    <property type="match status" value="1"/>
</dbReference>
<dbReference type="InterPro" id="IPR035992">
    <property type="entry name" value="Ricin_B-like_lectins"/>
</dbReference>
<dbReference type="RefSeq" id="WP_145764300.1">
    <property type="nucleotide sequence ID" value="NZ_CP109114.1"/>
</dbReference>
<feature type="chain" id="PRO_5039386024" evidence="1">
    <location>
        <begin position="29"/>
        <end position="186"/>
    </location>
</feature>
<dbReference type="OrthoDB" id="5381276at2"/>
<gene>
    <name evidence="3" type="ORF">FHX80_112544</name>
    <name evidence="4" type="ORF">OIE64_19620</name>
</gene>
<evidence type="ECO:0000313" key="5">
    <source>
        <dbReference type="Proteomes" id="UP000318186"/>
    </source>
</evidence>
<evidence type="ECO:0000313" key="4">
    <source>
        <dbReference type="EMBL" id="WSC14826.1"/>
    </source>
</evidence>
<keyword evidence="6" id="KW-1185">Reference proteome</keyword>
<dbReference type="InterPro" id="IPR000772">
    <property type="entry name" value="Ricin_B_lectin"/>
</dbReference>
<dbReference type="EMBL" id="VIWW01000001">
    <property type="protein sequence ID" value="TWG04101.1"/>
    <property type="molecule type" value="Genomic_DNA"/>
</dbReference>
<dbReference type="Proteomes" id="UP001330827">
    <property type="component" value="Chromosome"/>
</dbReference>
<dbReference type="PROSITE" id="PS50231">
    <property type="entry name" value="RICIN_B_LECTIN"/>
    <property type="match status" value="1"/>
</dbReference>
<dbReference type="Proteomes" id="UP000318186">
    <property type="component" value="Unassembled WGS sequence"/>
</dbReference>
<dbReference type="AlphaFoldDB" id="A0A561UXM2"/>
<dbReference type="CDD" id="cd00161">
    <property type="entry name" value="beta-trefoil_Ricin-like"/>
    <property type="match status" value="1"/>
</dbReference>
<dbReference type="GO" id="GO:0030246">
    <property type="term" value="F:carbohydrate binding"/>
    <property type="evidence" value="ECO:0007669"/>
    <property type="project" value="UniProtKB-KW"/>
</dbReference>